<evidence type="ECO:0000313" key="9">
    <source>
        <dbReference type="EMBL" id="ADK83818.1"/>
    </source>
</evidence>
<keyword evidence="10" id="KW-1185">Reference proteome</keyword>
<feature type="transmembrane region" description="Helical" evidence="8">
    <location>
        <begin position="415"/>
        <end position="436"/>
    </location>
</feature>
<name>E1QE32_DESB2</name>
<keyword evidence="9" id="KW-0378">Hydrolase</keyword>
<dbReference type="GO" id="GO:0008324">
    <property type="term" value="F:monoatomic cation transmembrane transporter activity"/>
    <property type="evidence" value="ECO:0007669"/>
    <property type="project" value="InterPro"/>
</dbReference>
<reference evidence="9 10" key="1">
    <citation type="journal article" date="2010" name="Stand. Genomic Sci.">
        <title>Complete genome sequence of Desulfarculus baarsii type strain (2st14).</title>
        <authorList>
            <person name="Sun H."/>
            <person name="Spring S."/>
            <person name="Lapidus A."/>
            <person name="Davenport K."/>
            <person name="Del Rio T.G."/>
            <person name="Tice H."/>
            <person name="Nolan M."/>
            <person name="Copeland A."/>
            <person name="Cheng J.F."/>
            <person name="Lucas S."/>
            <person name="Tapia R."/>
            <person name="Goodwin L."/>
            <person name="Pitluck S."/>
            <person name="Ivanova N."/>
            <person name="Pagani I."/>
            <person name="Mavromatis K."/>
            <person name="Ovchinnikova G."/>
            <person name="Pati A."/>
            <person name="Chen A."/>
            <person name="Palaniappan K."/>
            <person name="Hauser L."/>
            <person name="Chang Y.J."/>
            <person name="Jeffries C.D."/>
            <person name="Detter J.C."/>
            <person name="Han C."/>
            <person name="Rohde M."/>
            <person name="Brambilla E."/>
            <person name="Goker M."/>
            <person name="Woyke T."/>
            <person name="Bristow J."/>
            <person name="Eisen J.A."/>
            <person name="Markowitz V."/>
            <person name="Hugenholtz P."/>
            <person name="Kyrpides N.C."/>
            <person name="Klenk H.P."/>
            <person name="Land M."/>
        </authorList>
    </citation>
    <scope>NUCLEOTIDE SEQUENCE [LARGE SCALE GENOMIC DNA]</scope>
    <source>
        <strain evidence="10">ATCC 33931 / DSM 2075 / LMG 7858 / VKM B-1802 / 2st14</strain>
    </source>
</reference>
<sequence length="454" mass="47666">MPASQATTWSSPFRLLVGSFAGLILLGAALLGLPWCQAAEAVGWLDCLFTSASAVCVTGLITVDTATAWSPWGQALIAVLIQLGGLGIMTFSVGLLYLTGRRPGMASRMALRGALGAAPPRELGLLLRDVIGYTLLIESIGAALLFARFVFDHPPHLALGLAVFHAVSAFCNAGFSMFGDSLVGYAKDPLINLTVMGLIFLGGIGFIILRELRLRLLDHTRRHPRLNLSARMALVTSLWLIVGGATAIGLFELLAEGGPDFFGHLWEILFTSVTARTAGFNTIDLNLLCNSSLFVVMMLMFVGASPGSCGGGVKTTTLAVLWAMARSRLGGRPTTEAGGRTVPEAQVGVALALVLLALSVLSVATVTLMSVGLAEPFLGHQRGDFLVLAFEAVSAFATVGLSMGATPLLTPAGKWVIIILMFIGRLGPLTLVYALAQRGRAIGYSLAEEQVSLG</sequence>
<dbReference type="PANTHER" id="PTHR32024:SF1">
    <property type="entry name" value="KTR SYSTEM POTASSIUM UPTAKE PROTEIN B"/>
    <property type="match status" value="1"/>
</dbReference>
<dbReference type="GO" id="GO:0005886">
    <property type="term" value="C:plasma membrane"/>
    <property type="evidence" value="ECO:0007669"/>
    <property type="project" value="UniProtKB-SubCell"/>
</dbReference>
<feature type="transmembrane region" description="Helical" evidence="8">
    <location>
        <begin position="76"/>
        <end position="98"/>
    </location>
</feature>
<gene>
    <name evidence="9" type="ordered locus">Deba_0445</name>
</gene>
<dbReference type="Proteomes" id="UP000009047">
    <property type="component" value="Chromosome"/>
</dbReference>
<dbReference type="EC" id="3.6.3.14" evidence="9"/>
<protein>
    <submittedName>
        <fullName evidence="9">H(+)-transporting two-sector ATPase</fullName>
        <ecNumber evidence="9">3.6.3.14</ecNumber>
    </submittedName>
</protein>
<evidence type="ECO:0000256" key="7">
    <source>
        <dbReference type="ARBA" id="ARBA00023136"/>
    </source>
</evidence>
<dbReference type="RefSeq" id="WP_013257274.1">
    <property type="nucleotide sequence ID" value="NC_014365.1"/>
</dbReference>
<evidence type="ECO:0000256" key="2">
    <source>
        <dbReference type="ARBA" id="ARBA00022448"/>
    </source>
</evidence>
<keyword evidence="7 8" id="KW-0472">Membrane</keyword>
<dbReference type="GO" id="GO:0016787">
    <property type="term" value="F:hydrolase activity"/>
    <property type="evidence" value="ECO:0007669"/>
    <property type="project" value="UniProtKB-KW"/>
</dbReference>
<evidence type="ECO:0000256" key="6">
    <source>
        <dbReference type="ARBA" id="ARBA00023065"/>
    </source>
</evidence>
<dbReference type="Pfam" id="PF02386">
    <property type="entry name" value="TrkH"/>
    <property type="match status" value="1"/>
</dbReference>
<evidence type="ECO:0000256" key="8">
    <source>
        <dbReference type="SAM" id="Phobius"/>
    </source>
</evidence>
<evidence type="ECO:0000256" key="4">
    <source>
        <dbReference type="ARBA" id="ARBA00022692"/>
    </source>
</evidence>
<dbReference type="PANTHER" id="PTHR32024">
    <property type="entry name" value="TRK SYSTEM POTASSIUM UPTAKE PROTEIN TRKG-RELATED"/>
    <property type="match status" value="1"/>
</dbReference>
<evidence type="ECO:0000313" key="10">
    <source>
        <dbReference type="Proteomes" id="UP000009047"/>
    </source>
</evidence>
<keyword evidence="3" id="KW-1003">Cell membrane</keyword>
<keyword evidence="5 8" id="KW-1133">Transmembrane helix</keyword>
<accession>E1QE32</accession>
<dbReference type="EMBL" id="CP002085">
    <property type="protein sequence ID" value="ADK83818.1"/>
    <property type="molecule type" value="Genomic_DNA"/>
</dbReference>
<feature type="transmembrane region" description="Helical" evidence="8">
    <location>
        <begin position="385"/>
        <end position="409"/>
    </location>
</feature>
<feature type="transmembrane region" description="Helical" evidence="8">
    <location>
        <begin position="158"/>
        <end position="178"/>
    </location>
</feature>
<comment type="subcellular location">
    <subcellularLocation>
        <location evidence="1">Cell membrane</location>
        <topology evidence="1">Multi-pass membrane protein</topology>
    </subcellularLocation>
</comment>
<dbReference type="GO" id="GO:0030001">
    <property type="term" value="P:metal ion transport"/>
    <property type="evidence" value="ECO:0007669"/>
    <property type="project" value="UniProtKB-ARBA"/>
</dbReference>
<organism evidence="9 10">
    <name type="scientific">Desulfarculus baarsii (strain ATCC 33931 / DSM 2075 / LMG 7858 / VKM B-1802 / 2st14)</name>
    <dbReference type="NCBI Taxonomy" id="644282"/>
    <lineage>
        <taxon>Bacteria</taxon>
        <taxon>Pseudomonadati</taxon>
        <taxon>Thermodesulfobacteriota</taxon>
        <taxon>Desulfarculia</taxon>
        <taxon>Desulfarculales</taxon>
        <taxon>Desulfarculaceae</taxon>
        <taxon>Desulfarculus</taxon>
    </lineage>
</organism>
<feature type="transmembrane region" description="Helical" evidence="8">
    <location>
        <begin position="349"/>
        <end position="373"/>
    </location>
</feature>
<dbReference type="HOGENOM" id="CLU_026429_0_1_7"/>
<feature type="transmembrane region" description="Helical" evidence="8">
    <location>
        <begin position="48"/>
        <end position="69"/>
    </location>
</feature>
<evidence type="ECO:0000256" key="5">
    <source>
        <dbReference type="ARBA" id="ARBA00022989"/>
    </source>
</evidence>
<dbReference type="AlphaFoldDB" id="E1QE32"/>
<dbReference type="eggNOG" id="COG0168">
    <property type="taxonomic scope" value="Bacteria"/>
</dbReference>
<keyword evidence="4 8" id="KW-0812">Transmembrane</keyword>
<dbReference type="InterPro" id="IPR003445">
    <property type="entry name" value="Cat_transpt"/>
</dbReference>
<dbReference type="KEGG" id="dbr:Deba_0445"/>
<feature type="transmembrane region" description="Helical" evidence="8">
    <location>
        <begin position="230"/>
        <end position="255"/>
    </location>
</feature>
<dbReference type="STRING" id="644282.Deba_0445"/>
<evidence type="ECO:0000256" key="3">
    <source>
        <dbReference type="ARBA" id="ARBA00022475"/>
    </source>
</evidence>
<proteinExistence type="predicted"/>
<keyword evidence="6" id="KW-0406">Ion transport</keyword>
<keyword evidence="2" id="KW-0813">Transport</keyword>
<feature type="transmembrane region" description="Helical" evidence="8">
    <location>
        <begin position="190"/>
        <end position="209"/>
    </location>
</feature>
<evidence type="ECO:0000256" key="1">
    <source>
        <dbReference type="ARBA" id="ARBA00004651"/>
    </source>
</evidence>